<proteinExistence type="predicted"/>
<dbReference type="EMBL" id="FOWC01000007">
    <property type="protein sequence ID" value="SFP90385.1"/>
    <property type="molecule type" value="Genomic_DNA"/>
</dbReference>
<organism evidence="2 3">
    <name type="scientific">Amycolatopsis rubida</name>
    <dbReference type="NCBI Taxonomy" id="112413"/>
    <lineage>
        <taxon>Bacteria</taxon>
        <taxon>Bacillati</taxon>
        <taxon>Actinomycetota</taxon>
        <taxon>Actinomycetes</taxon>
        <taxon>Pseudonocardiales</taxon>
        <taxon>Pseudonocardiaceae</taxon>
        <taxon>Amycolatopsis</taxon>
    </lineage>
</organism>
<gene>
    <name evidence="2" type="ORF">SAMN05421854_107403</name>
</gene>
<sequence>MPPRAHPRRSGGERCRSGRRRAEKSTPARRSPRFAESRGVVRGMFSPSMFIAGASSSRDWLSGEYDVILSPDQVRRAHERPDSVRGRRKAVLGLA</sequence>
<dbReference type="AlphaFoldDB" id="A0A1I5U513"/>
<evidence type="ECO:0000313" key="2">
    <source>
        <dbReference type="EMBL" id="SFP90385.1"/>
    </source>
</evidence>
<name>A0A1I5U513_9PSEU</name>
<protein>
    <submittedName>
        <fullName evidence="2">Uncharacterized protein</fullName>
    </submittedName>
</protein>
<accession>A0A1I5U513</accession>
<evidence type="ECO:0000313" key="3">
    <source>
        <dbReference type="Proteomes" id="UP000199137"/>
    </source>
</evidence>
<dbReference type="Proteomes" id="UP000199137">
    <property type="component" value="Unassembled WGS sequence"/>
</dbReference>
<evidence type="ECO:0000256" key="1">
    <source>
        <dbReference type="SAM" id="MobiDB-lite"/>
    </source>
</evidence>
<feature type="region of interest" description="Disordered" evidence="1">
    <location>
        <begin position="1"/>
        <end position="36"/>
    </location>
</feature>
<dbReference type="STRING" id="112413.SAMN05421854_107403"/>
<reference evidence="2 3" key="1">
    <citation type="submission" date="2016-10" db="EMBL/GenBank/DDBJ databases">
        <authorList>
            <person name="de Groot N.N."/>
        </authorList>
    </citation>
    <scope>NUCLEOTIDE SEQUENCE [LARGE SCALE GENOMIC DNA]</scope>
    <source>
        <strain evidence="2 3">DSM 44637</strain>
    </source>
</reference>